<feature type="compositionally biased region" description="Pro residues" evidence="11">
    <location>
        <begin position="119"/>
        <end position="129"/>
    </location>
</feature>
<dbReference type="PANTHER" id="PTHR46779">
    <property type="entry name" value="BETA-1,6-GALACTOSYLTRANSFERASE GALT29A"/>
    <property type="match status" value="1"/>
</dbReference>
<keyword evidence="4" id="KW-0808">Transferase</keyword>
<proteinExistence type="inferred from homology"/>
<keyword evidence="7" id="KW-1133">Transmembrane helix</keyword>
<keyword evidence="6" id="KW-0735">Signal-anchor</keyword>
<dbReference type="PANTHER" id="PTHR46779:SF2">
    <property type="entry name" value="SIALYLTRANSFERASE-LIKE PROTEIN 2"/>
    <property type="match status" value="1"/>
</dbReference>
<name>A0A6V7Q0P2_ANACO</name>
<keyword evidence="3" id="KW-0328">Glycosyltransferase</keyword>
<evidence type="ECO:0000256" key="5">
    <source>
        <dbReference type="ARBA" id="ARBA00022692"/>
    </source>
</evidence>
<evidence type="ECO:0000256" key="4">
    <source>
        <dbReference type="ARBA" id="ARBA00022679"/>
    </source>
</evidence>
<dbReference type="InterPro" id="IPR038578">
    <property type="entry name" value="GT29-like_sf"/>
</dbReference>
<feature type="compositionally biased region" description="Low complexity" evidence="11">
    <location>
        <begin position="50"/>
        <end position="118"/>
    </location>
</feature>
<dbReference type="CDD" id="cd19952">
    <property type="entry name" value="GT29"/>
    <property type="match status" value="1"/>
</dbReference>
<evidence type="ECO:0000256" key="3">
    <source>
        <dbReference type="ARBA" id="ARBA00022676"/>
    </source>
</evidence>
<dbReference type="AlphaFoldDB" id="A0A6V7Q0P2"/>
<evidence type="ECO:0000256" key="10">
    <source>
        <dbReference type="ARBA" id="ARBA00023180"/>
    </source>
</evidence>
<keyword evidence="9" id="KW-0472">Membrane</keyword>
<dbReference type="GO" id="GO:0000139">
    <property type="term" value="C:Golgi membrane"/>
    <property type="evidence" value="ECO:0007669"/>
    <property type="project" value="UniProtKB-SubCell"/>
</dbReference>
<comment type="similarity">
    <text evidence="2">Belongs to the glycosyltransferase 29 family.</text>
</comment>
<dbReference type="EMBL" id="LR862131">
    <property type="protein sequence ID" value="CAD1836734.1"/>
    <property type="molecule type" value="Genomic_DNA"/>
</dbReference>
<dbReference type="GO" id="GO:0008373">
    <property type="term" value="F:sialyltransferase activity"/>
    <property type="evidence" value="ECO:0007669"/>
    <property type="project" value="InterPro"/>
</dbReference>
<evidence type="ECO:0000256" key="6">
    <source>
        <dbReference type="ARBA" id="ARBA00022968"/>
    </source>
</evidence>
<dbReference type="InterPro" id="IPR001675">
    <property type="entry name" value="Glyco_trans_29"/>
</dbReference>
<evidence type="ECO:0000256" key="8">
    <source>
        <dbReference type="ARBA" id="ARBA00023034"/>
    </source>
</evidence>
<organism evidence="12">
    <name type="scientific">Ananas comosus var. bracteatus</name>
    <name type="common">red pineapple</name>
    <dbReference type="NCBI Taxonomy" id="296719"/>
    <lineage>
        <taxon>Eukaryota</taxon>
        <taxon>Viridiplantae</taxon>
        <taxon>Streptophyta</taxon>
        <taxon>Embryophyta</taxon>
        <taxon>Tracheophyta</taxon>
        <taxon>Spermatophyta</taxon>
        <taxon>Magnoliopsida</taxon>
        <taxon>Liliopsida</taxon>
        <taxon>Poales</taxon>
        <taxon>Bromeliaceae</taxon>
        <taxon>Bromelioideae</taxon>
        <taxon>Ananas</taxon>
    </lineage>
</organism>
<keyword evidence="5" id="KW-0812">Transmembrane</keyword>
<dbReference type="Gene3D" id="3.90.1480.20">
    <property type="entry name" value="Glycosyl transferase family 29"/>
    <property type="match status" value="1"/>
</dbReference>
<feature type="compositionally biased region" description="Pro residues" evidence="11">
    <location>
        <begin position="37"/>
        <end position="49"/>
    </location>
</feature>
<feature type="compositionally biased region" description="Low complexity" evidence="11">
    <location>
        <begin position="22"/>
        <end position="36"/>
    </location>
</feature>
<keyword evidence="8" id="KW-0333">Golgi apparatus</keyword>
<evidence type="ECO:0000256" key="9">
    <source>
        <dbReference type="ARBA" id="ARBA00023136"/>
    </source>
</evidence>
<evidence type="ECO:0000313" key="12">
    <source>
        <dbReference type="EMBL" id="CAD1836734.1"/>
    </source>
</evidence>
<accession>A0A6V7Q0P2</accession>
<comment type="subcellular location">
    <subcellularLocation>
        <location evidence="1">Golgi apparatus membrane</location>
        <topology evidence="1">Single-pass type II membrane protein</topology>
    </subcellularLocation>
</comment>
<gene>
    <name evidence="12" type="ORF">CB5_LOCUS19945</name>
</gene>
<evidence type="ECO:0000256" key="2">
    <source>
        <dbReference type="ARBA" id="ARBA00006003"/>
    </source>
</evidence>
<dbReference type="Pfam" id="PF00777">
    <property type="entry name" value="Glyco_transf_29"/>
    <property type="match status" value="1"/>
</dbReference>
<feature type="region of interest" description="Disordered" evidence="11">
    <location>
        <begin position="1"/>
        <end position="130"/>
    </location>
</feature>
<evidence type="ECO:0008006" key="13">
    <source>
        <dbReference type="Google" id="ProtNLM"/>
    </source>
</evidence>
<evidence type="ECO:0000256" key="11">
    <source>
        <dbReference type="SAM" id="MobiDB-lite"/>
    </source>
</evidence>
<keyword evidence="10" id="KW-0325">Glycoprotein</keyword>
<evidence type="ECO:0000256" key="7">
    <source>
        <dbReference type="ARBA" id="ARBA00022989"/>
    </source>
</evidence>
<sequence length="401" mass="42554">MKGSLRLLFSSSSSSSPPPPHSSAAPQCPAAAAAPPLRSPPPPPPPPRRGPATRSSSASPRRSPARPSSGARPRSSSPRASRPATPAAAPTARSPCCGAGPSPATGAPAPSPASASPSAPSPSPGPPLRAPLLRRSLSSWLRLRLGLGLRSAAPAPIPDLLSLVRRPLGLRRGGGRYASCAVVGNSGVLLGSGRGDLIDGHELVIRLNNARVHGFARDVGSRTSLAFVNSNILHLCARREKCSCHPYGDAVPIVAYICQPKHFLDYVVCNASHPSPLLITDPRLDALCSRIAMYYSLKRFAEASRRSPLQWGESHDAKMFHYSSGLQAIVLALGMCDRVSAFGFGKSAGVKHHYHTNQKSELDLHDYEAEYDFYRDLVDRPQVVPFLNDSNSMIPPSFFTA</sequence>
<evidence type="ECO:0000256" key="1">
    <source>
        <dbReference type="ARBA" id="ARBA00004323"/>
    </source>
</evidence>
<dbReference type="PRINTS" id="PR01217">
    <property type="entry name" value="PRICHEXTENSN"/>
</dbReference>
<protein>
    <recommendedName>
        <fullName evidence="13">Sialyltransferase-like protein 1</fullName>
    </recommendedName>
</protein>
<reference evidence="12" key="1">
    <citation type="submission" date="2020-07" db="EMBL/GenBank/DDBJ databases">
        <authorList>
            <person name="Lin J."/>
        </authorList>
    </citation>
    <scope>NUCLEOTIDE SEQUENCE</scope>
</reference>